<dbReference type="PROSITE" id="PS50111">
    <property type="entry name" value="CHEMOTAXIS_TRANSDUC_2"/>
    <property type="match status" value="1"/>
</dbReference>
<dbReference type="GO" id="GO:0016020">
    <property type="term" value="C:membrane"/>
    <property type="evidence" value="ECO:0007669"/>
    <property type="project" value="InterPro"/>
</dbReference>
<feature type="domain" description="PAC" evidence="4">
    <location>
        <begin position="205"/>
        <end position="257"/>
    </location>
</feature>
<feature type="domain" description="PAC" evidence="4">
    <location>
        <begin position="83"/>
        <end position="135"/>
    </location>
</feature>
<dbReference type="NCBIfam" id="TIGR00229">
    <property type="entry name" value="sensory_box"/>
    <property type="match status" value="2"/>
</dbReference>
<comment type="caution">
    <text evidence="5">The sequence shown here is derived from an EMBL/GenBank/DDBJ whole genome shotgun (WGS) entry which is preliminary data.</text>
</comment>
<feature type="domain" description="Methyl-accepting transducer" evidence="2">
    <location>
        <begin position="265"/>
        <end position="491"/>
    </location>
</feature>
<dbReference type="PROSITE" id="PS50113">
    <property type="entry name" value="PAC"/>
    <property type="match status" value="2"/>
</dbReference>
<dbReference type="Gene3D" id="1.10.287.950">
    <property type="entry name" value="Methyl-accepting chemotaxis protein"/>
    <property type="match status" value="1"/>
</dbReference>
<dbReference type="PANTHER" id="PTHR24422">
    <property type="entry name" value="CHEMOTAXIS PROTEIN METHYLTRANSFERASE"/>
    <property type="match status" value="1"/>
</dbReference>
<dbReference type="CDD" id="cd00130">
    <property type="entry name" value="PAS"/>
    <property type="match status" value="2"/>
</dbReference>
<dbReference type="EMBL" id="BJZO01000031">
    <property type="protein sequence ID" value="GEO81248.1"/>
    <property type="molecule type" value="Genomic_DNA"/>
</dbReference>
<dbReference type="SMART" id="SM00091">
    <property type="entry name" value="PAS"/>
    <property type="match status" value="2"/>
</dbReference>
<dbReference type="PANTHER" id="PTHR24422:SF10">
    <property type="entry name" value="CHEMOTAXIS PROTEIN METHYLTRANSFERASE 2"/>
    <property type="match status" value="1"/>
</dbReference>
<dbReference type="GO" id="GO:0006935">
    <property type="term" value="P:chemotaxis"/>
    <property type="evidence" value="ECO:0007669"/>
    <property type="project" value="InterPro"/>
</dbReference>
<dbReference type="PROSITE" id="PS50112">
    <property type="entry name" value="PAS"/>
    <property type="match status" value="1"/>
</dbReference>
<evidence type="ECO:0000313" key="5">
    <source>
        <dbReference type="EMBL" id="GEO81248.1"/>
    </source>
</evidence>
<dbReference type="SMART" id="SM00283">
    <property type="entry name" value="MA"/>
    <property type="match status" value="1"/>
</dbReference>
<dbReference type="GO" id="GO:0004888">
    <property type="term" value="F:transmembrane signaling receptor activity"/>
    <property type="evidence" value="ECO:0007669"/>
    <property type="project" value="InterPro"/>
</dbReference>
<dbReference type="InterPro" id="IPR035965">
    <property type="entry name" value="PAS-like_dom_sf"/>
</dbReference>
<evidence type="ECO:0000259" key="2">
    <source>
        <dbReference type="PROSITE" id="PS50111"/>
    </source>
</evidence>
<feature type="domain" description="PAS" evidence="3">
    <location>
        <begin position="24"/>
        <end position="55"/>
    </location>
</feature>
<evidence type="ECO:0000313" key="6">
    <source>
        <dbReference type="Proteomes" id="UP000321567"/>
    </source>
</evidence>
<dbReference type="Gene3D" id="3.30.450.20">
    <property type="entry name" value="PAS domain"/>
    <property type="match status" value="2"/>
</dbReference>
<keyword evidence="1" id="KW-0807">Transducer</keyword>
<dbReference type="PRINTS" id="PR00260">
    <property type="entry name" value="CHEMTRNSDUCR"/>
</dbReference>
<dbReference type="InterPro" id="IPR000014">
    <property type="entry name" value="PAS"/>
</dbReference>
<evidence type="ECO:0000259" key="4">
    <source>
        <dbReference type="PROSITE" id="PS50113"/>
    </source>
</evidence>
<proteinExistence type="predicted"/>
<dbReference type="InterPro" id="IPR001610">
    <property type="entry name" value="PAC"/>
</dbReference>
<evidence type="ECO:0000259" key="3">
    <source>
        <dbReference type="PROSITE" id="PS50112"/>
    </source>
</evidence>
<dbReference type="RefSeq" id="WP_147163288.1">
    <property type="nucleotide sequence ID" value="NZ_BJZO01000031.1"/>
</dbReference>
<protein>
    <recommendedName>
        <fullName evidence="7">Chemotaxis protein</fullName>
    </recommendedName>
</protein>
<dbReference type="InterPro" id="IPR050903">
    <property type="entry name" value="Bact_Chemotaxis_MeTrfase"/>
</dbReference>
<reference evidence="5 6" key="1">
    <citation type="submission" date="2019-07" db="EMBL/GenBank/DDBJ databases">
        <title>Whole genome shotgun sequence of Rhodospirillum oryzae NBRC 107573.</title>
        <authorList>
            <person name="Hosoyama A."/>
            <person name="Uohara A."/>
            <person name="Ohji S."/>
            <person name="Ichikawa N."/>
        </authorList>
    </citation>
    <scope>NUCLEOTIDE SEQUENCE [LARGE SCALE GENOMIC DNA]</scope>
    <source>
        <strain evidence="5 6">NBRC 107573</strain>
    </source>
</reference>
<dbReference type="AlphaFoldDB" id="A0A512H744"/>
<dbReference type="InterPro" id="IPR004090">
    <property type="entry name" value="Chemotax_Me-accpt_rcpt"/>
</dbReference>
<dbReference type="Pfam" id="PF08447">
    <property type="entry name" value="PAS_3"/>
    <property type="match status" value="1"/>
</dbReference>
<evidence type="ECO:0008006" key="7">
    <source>
        <dbReference type="Google" id="ProtNLM"/>
    </source>
</evidence>
<dbReference type="InterPro" id="IPR013655">
    <property type="entry name" value="PAS_fold_3"/>
</dbReference>
<dbReference type="SMART" id="SM00086">
    <property type="entry name" value="PAC"/>
    <property type="match status" value="2"/>
</dbReference>
<accession>A0A512H744</accession>
<dbReference type="Proteomes" id="UP000321567">
    <property type="component" value="Unassembled WGS sequence"/>
</dbReference>
<organism evidence="5 6">
    <name type="scientific">Pararhodospirillum oryzae</name>
    <dbReference type="NCBI Taxonomy" id="478448"/>
    <lineage>
        <taxon>Bacteria</taxon>
        <taxon>Pseudomonadati</taxon>
        <taxon>Pseudomonadota</taxon>
        <taxon>Alphaproteobacteria</taxon>
        <taxon>Rhodospirillales</taxon>
        <taxon>Rhodospirillaceae</taxon>
        <taxon>Pararhodospirillum</taxon>
    </lineage>
</organism>
<evidence type="ECO:0000256" key="1">
    <source>
        <dbReference type="PROSITE-ProRule" id="PRU00284"/>
    </source>
</evidence>
<dbReference type="SUPFAM" id="SSF55785">
    <property type="entry name" value="PYP-like sensor domain (PAS domain)"/>
    <property type="match status" value="2"/>
</dbReference>
<keyword evidence="6" id="KW-1185">Reference proteome</keyword>
<name>A0A512H744_9PROT</name>
<dbReference type="Pfam" id="PF08448">
    <property type="entry name" value="PAS_4"/>
    <property type="match status" value="1"/>
</dbReference>
<dbReference type="InterPro" id="IPR004089">
    <property type="entry name" value="MCPsignal_dom"/>
</dbReference>
<dbReference type="GO" id="GO:0007165">
    <property type="term" value="P:signal transduction"/>
    <property type="evidence" value="ECO:0007669"/>
    <property type="project" value="UniProtKB-KW"/>
</dbReference>
<gene>
    <name evidence="5" type="ORF">ROR02_13790</name>
</gene>
<dbReference type="Pfam" id="PF00015">
    <property type="entry name" value="MCPsignal"/>
    <property type="match status" value="1"/>
</dbReference>
<dbReference type="OrthoDB" id="9765776at2"/>
<dbReference type="SUPFAM" id="SSF58104">
    <property type="entry name" value="Methyl-accepting chemotaxis protein (MCP) signaling domain"/>
    <property type="match status" value="1"/>
</dbReference>
<dbReference type="InterPro" id="IPR013656">
    <property type="entry name" value="PAS_4"/>
</dbReference>
<sequence length="492" mass="53399">MLGFSGSRLDNQAVLDALDRSQAVIEFKPDGTVLKANKNFLELFGYTASEIEGKSHEIFVEPAFRGTPEYRDFWQTLQRGQYQRARFKRLGKGGREVWIEASYNPVLASDGSVRKVVKYATDITASRMQFADLLGKVNAITRSQAVIEFDLDATVLDANQNFLQALGYTLDEIKGKPHRIFVESAYAVSPEYQSFWERLRRGEYQAGRFKRLGKGGREIWIEASYNPIFDLNQKVCKVVKFATDITAQMALLADLKRLIDVNLIDIERAIEETDHQSQGAARAAGETLATMQTLAASTEEMAVSVGEISGNMAQSLQATNTAFERMEEAGQSAERLAKAAVDMGGIVSLIQDIAAQINLLALNATIEAARAGEAGKGFAVVAGEVKNLANQAARATDQISREIDAVQGISTDVVASLSTVGTSITSVRELVTTISSAVEEQSVVNRDMSSHMQLATDAVGTISDNIEGILKAIDQVGAALDKTKEAAVVLAN</sequence>
<dbReference type="InterPro" id="IPR000700">
    <property type="entry name" value="PAS-assoc_C"/>
</dbReference>